<sequence>MLFLFDLGSPGVFPTSALCVFLIHTRVFTKDGCHVMTRLSDITYSQEATVEAVRDYYTFLTRMYLDDHLVKEPPEGGWPGITAESMRGLGKTDQVISLLRHLPYIDSPGYDGGPNALPNCTFADWHRRAEEDAFLVGSADAACARSCSEGAGICEAVPPHVVGLTWDSEDRYPFLLDTKLGVIYWVDCDYDLRRNSCRERVWDCAYDYAPEKEADAFRGDSGTWAVGDFFEVLKEQYRKLRFLPRNSTRVCDVKDGEYPDEEGRNELIASIYRRHGWPDLQIYRKDTCLEAIRRALAEHNYSDDRF</sequence>
<organism evidence="1 2">
    <name type="scientific">Metarhizium album (strain ARSEF 1941)</name>
    <dbReference type="NCBI Taxonomy" id="1081103"/>
    <lineage>
        <taxon>Eukaryota</taxon>
        <taxon>Fungi</taxon>
        <taxon>Dikarya</taxon>
        <taxon>Ascomycota</taxon>
        <taxon>Pezizomycotina</taxon>
        <taxon>Sordariomycetes</taxon>
        <taxon>Hypocreomycetidae</taxon>
        <taxon>Hypocreales</taxon>
        <taxon>Clavicipitaceae</taxon>
        <taxon>Metarhizium</taxon>
    </lineage>
</organism>
<accession>A0A0B2X3R3</accession>
<dbReference type="STRING" id="1081103.A0A0B2X3R3"/>
<dbReference type="EMBL" id="AZHE01000002">
    <property type="protein sequence ID" value="KHO00989.1"/>
    <property type="molecule type" value="Genomic_DNA"/>
</dbReference>
<proteinExistence type="predicted"/>
<evidence type="ECO:0000313" key="1">
    <source>
        <dbReference type="EMBL" id="KHO00989.1"/>
    </source>
</evidence>
<dbReference type="OrthoDB" id="5343383at2759"/>
<dbReference type="HOGENOM" id="CLU_054614_2_0_1"/>
<keyword evidence="2" id="KW-1185">Reference proteome</keyword>
<gene>
    <name evidence="1" type="ORF">MAM_01767</name>
</gene>
<dbReference type="RefSeq" id="XP_040682054.1">
    <property type="nucleotide sequence ID" value="XM_040820566.1"/>
</dbReference>
<reference evidence="1 2" key="1">
    <citation type="journal article" date="2014" name="Proc. Natl. Acad. Sci. U.S.A.">
        <title>Trajectory and genomic determinants of fungal-pathogen speciation and host adaptation.</title>
        <authorList>
            <person name="Hu X."/>
            <person name="Xiao G."/>
            <person name="Zheng P."/>
            <person name="Shang Y."/>
            <person name="Su Y."/>
            <person name="Zhang X."/>
            <person name="Liu X."/>
            <person name="Zhan S."/>
            <person name="St Leger R.J."/>
            <person name="Wang C."/>
        </authorList>
    </citation>
    <scope>NUCLEOTIDE SEQUENCE [LARGE SCALE GENOMIC DNA]</scope>
    <source>
        <strain evidence="1 2">ARSEF 1941</strain>
    </source>
</reference>
<protein>
    <submittedName>
        <fullName evidence="1">Uncharacterized protein</fullName>
    </submittedName>
</protein>
<dbReference type="AlphaFoldDB" id="A0A0B2X3R3"/>
<evidence type="ECO:0000313" key="2">
    <source>
        <dbReference type="Proteomes" id="UP000030816"/>
    </source>
</evidence>
<comment type="caution">
    <text evidence="1">The sequence shown here is derived from an EMBL/GenBank/DDBJ whole genome shotgun (WGS) entry which is preliminary data.</text>
</comment>
<name>A0A0B2X3R3_METAS</name>
<dbReference type="GeneID" id="63736222"/>
<dbReference type="Proteomes" id="UP000030816">
    <property type="component" value="Unassembled WGS sequence"/>
</dbReference>